<evidence type="ECO:0000256" key="19">
    <source>
        <dbReference type="ARBA" id="ARBA00047370"/>
    </source>
</evidence>
<dbReference type="GO" id="GO:0005524">
    <property type="term" value="F:ATP binding"/>
    <property type="evidence" value="ECO:0007669"/>
    <property type="project" value="UniProtKB-KW"/>
</dbReference>
<evidence type="ECO:0000256" key="15">
    <source>
        <dbReference type="ARBA" id="ARBA00024499"/>
    </source>
</evidence>
<dbReference type="Pfam" id="PF00946">
    <property type="entry name" value="Mononeg_RNA_pol"/>
    <property type="match status" value="1"/>
</dbReference>
<evidence type="ECO:0000256" key="18">
    <source>
        <dbReference type="ARBA" id="ARBA00047332"/>
    </source>
</evidence>
<evidence type="ECO:0000313" key="22">
    <source>
        <dbReference type="EMBL" id="QXN75388.1"/>
    </source>
</evidence>
<keyword evidence="9" id="KW-0067">ATP-binding</keyword>
<dbReference type="InterPro" id="IPR014023">
    <property type="entry name" value="Mononeg_RNA_pol_cat"/>
</dbReference>
<dbReference type="GO" id="GO:0003968">
    <property type="term" value="F:RNA-directed RNA polymerase activity"/>
    <property type="evidence" value="ECO:0007669"/>
    <property type="project" value="UniProtKB-KW"/>
</dbReference>
<dbReference type="GO" id="GO:0044423">
    <property type="term" value="C:virion component"/>
    <property type="evidence" value="ECO:0007669"/>
    <property type="project" value="UniProtKB-KW"/>
</dbReference>
<comment type="catalytic activity">
    <reaction evidence="14">
        <text>a 5'-end triphospho-adenylyl-adenylyl-cytidylyl-adenosine in mRNA + GDP + H(+) = a 5'-end (5'-triphosphoguanosine)-adenylyl-adenylyl-cytidylyl-adenosine in mRNA + diphosphate</text>
        <dbReference type="Rhea" id="RHEA:65436"/>
        <dbReference type="Rhea" id="RHEA-COMP:16797"/>
        <dbReference type="Rhea" id="RHEA-COMP:16799"/>
        <dbReference type="ChEBI" id="CHEBI:15378"/>
        <dbReference type="ChEBI" id="CHEBI:33019"/>
        <dbReference type="ChEBI" id="CHEBI:58189"/>
        <dbReference type="ChEBI" id="CHEBI:156484"/>
        <dbReference type="ChEBI" id="CHEBI:156503"/>
        <dbReference type="EC" id="2.7.7.88"/>
    </reaction>
</comment>
<evidence type="ECO:0000259" key="21">
    <source>
        <dbReference type="PROSITE" id="PS50526"/>
    </source>
</evidence>
<evidence type="ECO:0000256" key="3">
    <source>
        <dbReference type="ARBA" id="ARBA00022484"/>
    </source>
</evidence>
<keyword evidence="11" id="KW-0693">Viral RNA replication</keyword>
<dbReference type="Pfam" id="PF14318">
    <property type="entry name" value="Mononeg_mRNAcap"/>
    <property type="match status" value="1"/>
</dbReference>
<dbReference type="PROSITE" id="PS50526">
    <property type="entry name" value="RDRP_SSRNA_NEG_NONSEG"/>
    <property type="match status" value="1"/>
</dbReference>
<comment type="catalytic activity">
    <reaction evidence="20">
        <text>GTP + H2O = GDP + phosphate + H(+)</text>
        <dbReference type="Rhea" id="RHEA:19669"/>
        <dbReference type="ChEBI" id="CHEBI:15377"/>
        <dbReference type="ChEBI" id="CHEBI:15378"/>
        <dbReference type="ChEBI" id="CHEBI:37565"/>
        <dbReference type="ChEBI" id="CHEBI:43474"/>
        <dbReference type="ChEBI" id="CHEBI:58189"/>
    </reaction>
</comment>
<keyword evidence="3 22" id="KW-0696">RNA-directed RNA polymerase</keyword>
<evidence type="ECO:0000256" key="10">
    <source>
        <dbReference type="ARBA" id="ARBA00022844"/>
    </source>
</evidence>
<evidence type="ECO:0000256" key="2">
    <source>
        <dbReference type="ARBA" id="ARBA00012494"/>
    </source>
</evidence>
<feature type="domain" description="RdRp catalytic" evidence="21">
    <location>
        <begin position="547"/>
        <end position="732"/>
    </location>
</feature>
<comment type="catalytic activity">
    <reaction evidence="19">
        <text>a 5'-end (5'-triphosphoguanosine)-adenylyl-adenylyl-cytidylyl-adenosine in mRNA + 2 S-adenosyl-L-methionine = a 5'-end (N(7)-methyl 5'-triphosphoguanosine)-(2'-O-methyladenylyl)-adenylyl-cytidylyl-adenosine in mRNA + 2 S-adenosyl-L-homocysteine + H(+)</text>
        <dbReference type="Rhea" id="RHEA:65376"/>
        <dbReference type="Rhea" id="RHEA-COMP:16797"/>
        <dbReference type="Rhea" id="RHEA-COMP:16798"/>
        <dbReference type="ChEBI" id="CHEBI:15378"/>
        <dbReference type="ChEBI" id="CHEBI:57856"/>
        <dbReference type="ChEBI" id="CHEBI:59789"/>
        <dbReference type="ChEBI" id="CHEBI:156483"/>
        <dbReference type="ChEBI" id="CHEBI:156484"/>
        <dbReference type="EC" id="2.1.1.375"/>
    </reaction>
</comment>
<keyword evidence="7" id="KW-0548">Nucleotidyltransferase</keyword>
<evidence type="ECO:0000256" key="1">
    <source>
        <dbReference type="ARBA" id="ARBA00004328"/>
    </source>
</evidence>
<accession>A0A8F5MLX1</accession>
<dbReference type="EMBL" id="MW648482">
    <property type="protein sequence ID" value="QXN75388.1"/>
    <property type="molecule type" value="Genomic_RNA"/>
</dbReference>
<keyword evidence="6" id="KW-0949">S-adenosyl-L-methionine</keyword>
<evidence type="ECO:0000256" key="11">
    <source>
        <dbReference type="ARBA" id="ARBA00022953"/>
    </source>
</evidence>
<evidence type="ECO:0000256" key="4">
    <source>
        <dbReference type="ARBA" id="ARBA00022664"/>
    </source>
</evidence>
<evidence type="ECO:0000256" key="13">
    <source>
        <dbReference type="ARBA" id="ARBA00023268"/>
    </source>
</evidence>
<evidence type="ECO:0000256" key="20">
    <source>
        <dbReference type="ARBA" id="ARBA00048548"/>
    </source>
</evidence>
<evidence type="ECO:0000256" key="9">
    <source>
        <dbReference type="ARBA" id="ARBA00022840"/>
    </source>
</evidence>
<feature type="non-terminal residue" evidence="22">
    <location>
        <position position="1223"/>
    </location>
</feature>
<evidence type="ECO:0000256" key="12">
    <source>
        <dbReference type="ARBA" id="ARBA00023042"/>
    </source>
</evidence>
<comment type="subcellular location">
    <subcellularLocation>
        <location evidence="1">Virion</location>
    </subcellularLocation>
</comment>
<sequence length="1223" mass="138353">MGRKFIDTFLESPIIRNDRDKLLFELLSHRAEGQIPLGTKGRRKLKEYIEFMGNQELQALEPLEYFALDHLLKPESFPEDLISSAQACNSVVTAVTEGLKEWGVKSPNLTKIPTDVGKYLRIQEYYDKMRFFETFANTVARSRASGRHFLQKVKIKGGEFFGDEYNAILKIDGIKTLYLLSFSQILMFKDMYYGRFNTLLCAYLLDPSCGLGQTVLSCLDWFLSCLSRYGNVGYEIAKSLEDLTKTNIIRKSDPILGEDGSHQDMLLVVKEKEKARGATDAFMVDLLEDILRKERPIEHDVELFGLQKLSGHPLVDPLKGGEKVLKIIREVPQYSPSEVQRVRNNFCRMYTEGYVRKERRWPPLIFSSDRKETRLYQLYTLNELKVRVNSYPLEDWTGVTFAKHHDFDFYPNFTDLMDDKSISYYRPDLGATWDSSIRPRSHKKLLMEMLSRPEISVEKIVHQVRNGDIPFSWKIVSLYPKEREFKLDPRMFGMMVFEMRAFFTATEANLAEQVFPYMPPQTMTLSKVEIQEIFHRVTDPVTGEGTKRLFGEFDMSSWNLHFRPQIVDPIGRDVEDMFGLPGVFTVIHHFFKECIMVVRVHGCEPKNWKEAQVEGAFLDEMCESVMWNKHEPGIEGLSQKHWALVTYAFIDLGLNKFGNSYYLIGQADNQVYAMLATGLEGKDMRTELRALDQACRKAVSEECGKAGHILNLDECIGSTSVITYSKDIYINGAEYYTTLKAHSRIFPHAATDFPSIGNSVDSITGQCLAAAERNKDPMKSYALCLFHTALYLFTFTRTRPLETTLASSMSLEPLTFNTVRALLIYPGELGGLSIGHFFGFLYKGGADPLSKAYASLALLKNSSVVARRIMCVLKDGLWNDKLVDKKALLDDPYSLPLKKPMTPAMAILKRSMNKVQGITENRELKELMSLEVGEYEEGLDDLLLKVTPFNPVLLSDLKSLSVAGVRRTVSKMFTSTQTVQALLQGDDDMNPCTRILTTGWNHFLSLLSRLQNMPETEWRPTSVFSAVTELRRAWDPKEKTELPGVTTAVPLDLPVEVTEYPTDTPGIKIYLADNIGIQSRYVRGTEEPYIGRPTREKRSVHGYKIVASSAPERAIKKLSDIATQPGVGPDLTALIDQIASTRGNVDLIKTLPLLGKVYGGTIVHRYSSKFGHRGANILGCNTLASRCLLSTDNAPPLSGGLNDYSIMIQEPMVASEGLVNLCL</sequence>
<name>A0A8F5MLX1_9MONO</name>
<comment type="catalytic activity">
    <reaction evidence="18">
        <text>a 5'-end (5'-triphosphoguanosine)-adenylyl-adenylyl-cytidylyl-adenosine in mRNA + S-adenosyl-L-methionine = a 5'-end (5'-triphosphoguanosine)-(2'-O-methyladenylyl)-adenylyl-cytidylyl-adenosine in mRNA + S-adenosyl-L-homocysteine + H(+)</text>
        <dbReference type="Rhea" id="RHEA:65380"/>
        <dbReference type="Rhea" id="RHEA-COMP:16797"/>
        <dbReference type="Rhea" id="RHEA-COMP:16801"/>
        <dbReference type="ChEBI" id="CHEBI:15378"/>
        <dbReference type="ChEBI" id="CHEBI:57856"/>
        <dbReference type="ChEBI" id="CHEBI:59789"/>
        <dbReference type="ChEBI" id="CHEBI:156482"/>
        <dbReference type="ChEBI" id="CHEBI:156484"/>
    </reaction>
</comment>
<keyword evidence="12" id="KW-0506">mRNA capping</keyword>
<reference evidence="22" key="1">
    <citation type="submission" date="2021-02" db="EMBL/GenBank/DDBJ databases">
        <title>The hidden world within plants: metatranscriptomics unveil the complexity of wood microbiomes in grapevine.</title>
        <authorList>
            <person name="Nerva L."/>
            <person name="Garcia J.F."/>
            <person name="Favaretto F."/>
            <person name="Giudice G."/>
            <person name="Moffa L."/>
            <person name="Dario C."/>
            <person name="Riccardo V."/>
            <person name="Gambino G."/>
            <person name="Chitarra W."/>
        </authorList>
    </citation>
    <scope>NUCLEOTIDE SEQUENCE</scope>
</reference>
<dbReference type="InterPro" id="IPR026890">
    <property type="entry name" value="Mononeg_mRNAcap"/>
</dbReference>
<evidence type="ECO:0000256" key="16">
    <source>
        <dbReference type="ARBA" id="ARBA00030436"/>
    </source>
</evidence>
<evidence type="ECO:0000256" key="17">
    <source>
        <dbReference type="ARBA" id="ARBA00031012"/>
    </source>
</evidence>
<dbReference type="GO" id="GO:0004482">
    <property type="term" value="F:mRNA 5'-cap (guanine-N7-)-methyltransferase activity"/>
    <property type="evidence" value="ECO:0007669"/>
    <property type="project" value="InterPro"/>
</dbReference>
<evidence type="ECO:0000256" key="7">
    <source>
        <dbReference type="ARBA" id="ARBA00022695"/>
    </source>
</evidence>
<evidence type="ECO:0000256" key="6">
    <source>
        <dbReference type="ARBA" id="ARBA00022691"/>
    </source>
</evidence>
<organism evidence="22">
    <name type="scientific">Grapevine-associated mononega-like virus 4</name>
    <dbReference type="NCBI Taxonomy" id="2814368"/>
    <lineage>
        <taxon>Viruses</taxon>
        <taxon>Riboviria</taxon>
        <taxon>Orthornavirae</taxon>
        <taxon>Negarnaviricota</taxon>
        <taxon>Haploviricotina</taxon>
        <taxon>Monjiviricetes</taxon>
        <taxon>Mononegavirales</taxon>
    </lineage>
</organism>
<keyword evidence="13" id="KW-0511">Multifunctional enzyme</keyword>
<keyword evidence="8" id="KW-0547">Nucleotide-binding</keyword>
<dbReference type="EC" id="2.7.7.48" evidence="2"/>
<evidence type="ECO:0000256" key="8">
    <source>
        <dbReference type="ARBA" id="ARBA00022741"/>
    </source>
</evidence>
<keyword evidence="5" id="KW-0808">Transferase</keyword>
<comment type="catalytic activity">
    <reaction evidence="15">
        <text>a 5'-end (5'-triphosphoguanosine)-(2'-O-methyladenylyl)-adenylyl-cytidylyl-adenosine in mRNA + S-adenosyl-L-methionine = a 5'-end (N(7)-methyl 5'-triphosphoguanosine)-(2'-O-methyladenylyl)-adenylyl-cytidylyl-adenosine in mRNA + S-adenosyl-L-homocysteine</text>
        <dbReference type="Rhea" id="RHEA:65440"/>
        <dbReference type="Rhea" id="RHEA-COMP:16798"/>
        <dbReference type="Rhea" id="RHEA-COMP:16801"/>
        <dbReference type="ChEBI" id="CHEBI:57856"/>
        <dbReference type="ChEBI" id="CHEBI:59789"/>
        <dbReference type="ChEBI" id="CHEBI:156482"/>
        <dbReference type="ChEBI" id="CHEBI:156483"/>
    </reaction>
</comment>
<protein>
    <recommendedName>
        <fullName evidence="2">RNA-directed RNA polymerase</fullName>
        <ecNumber evidence="2">2.7.7.48</ecNumber>
    </recommendedName>
    <alternativeName>
        <fullName evidence="17">Replicase</fullName>
    </alternativeName>
    <alternativeName>
        <fullName evidence="16">Transcriptase</fullName>
    </alternativeName>
</protein>
<evidence type="ECO:0000256" key="5">
    <source>
        <dbReference type="ARBA" id="ARBA00022679"/>
    </source>
</evidence>
<keyword evidence="4" id="KW-0507">mRNA processing</keyword>
<evidence type="ECO:0000256" key="14">
    <source>
        <dbReference type="ARBA" id="ARBA00024494"/>
    </source>
</evidence>
<proteinExistence type="predicted"/>
<keyword evidence="10" id="KW-0946">Virion</keyword>